<dbReference type="CDD" id="cd11614">
    <property type="entry name" value="SAF_CpaB_FlgA_like"/>
    <property type="match status" value="1"/>
</dbReference>
<protein>
    <submittedName>
        <fullName evidence="3">Unannotated protein</fullName>
    </submittedName>
</protein>
<proteinExistence type="predicted"/>
<evidence type="ECO:0000259" key="2">
    <source>
        <dbReference type="SMART" id="SM00858"/>
    </source>
</evidence>
<evidence type="ECO:0000256" key="1">
    <source>
        <dbReference type="SAM" id="Phobius"/>
    </source>
</evidence>
<sequence>MRRSRIENPPWETFRRALQRTRTRWFITTCIALASLWWTIAIVHTAERDSSAWGDRKTVSVAANDLEPGHIITTDDIHFALRPTIMLPGDLADSPVGRTVIRSIARDEIVIERRLAGGGISGPAALLGDNSVAFAIPRDASTPVLSVGNYVTLFAPSEIASTAARGNGPAARVADRAVVVAVNEKSLMVGVDPRDASSVARALLSTSVIVALTN</sequence>
<keyword evidence="1" id="KW-0812">Transmembrane</keyword>
<dbReference type="SMART" id="SM00858">
    <property type="entry name" value="SAF"/>
    <property type="match status" value="1"/>
</dbReference>
<gene>
    <name evidence="3" type="ORF">UFOPK3331_01242</name>
</gene>
<feature type="domain" description="SAF" evidence="2">
    <location>
        <begin position="57"/>
        <end position="116"/>
    </location>
</feature>
<feature type="transmembrane region" description="Helical" evidence="1">
    <location>
        <begin position="25"/>
        <end position="46"/>
    </location>
</feature>
<dbReference type="Pfam" id="PF08666">
    <property type="entry name" value="SAF"/>
    <property type="match status" value="1"/>
</dbReference>
<organism evidence="3">
    <name type="scientific">freshwater metagenome</name>
    <dbReference type="NCBI Taxonomy" id="449393"/>
    <lineage>
        <taxon>unclassified sequences</taxon>
        <taxon>metagenomes</taxon>
        <taxon>ecological metagenomes</taxon>
    </lineage>
</organism>
<keyword evidence="1" id="KW-1133">Transmembrane helix</keyword>
<reference evidence="3" key="1">
    <citation type="submission" date="2020-05" db="EMBL/GenBank/DDBJ databases">
        <authorList>
            <person name="Chiriac C."/>
            <person name="Salcher M."/>
            <person name="Ghai R."/>
            <person name="Kavagutti S V."/>
        </authorList>
    </citation>
    <scope>NUCLEOTIDE SEQUENCE</scope>
</reference>
<evidence type="ECO:0000313" key="3">
    <source>
        <dbReference type="EMBL" id="CAB4343551.1"/>
    </source>
</evidence>
<dbReference type="EMBL" id="CAESAL010000045">
    <property type="protein sequence ID" value="CAB4343551.1"/>
    <property type="molecule type" value="Genomic_DNA"/>
</dbReference>
<name>A0A6J5ZLX7_9ZZZZ</name>
<dbReference type="InterPro" id="IPR013974">
    <property type="entry name" value="SAF"/>
</dbReference>
<dbReference type="AlphaFoldDB" id="A0A6J5ZLX7"/>
<accession>A0A6J5ZLX7</accession>
<keyword evidence="1" id="KW-0472">Membrane</keyword>